<feature type="compositionally biased region" description="Polar residues" evidence="1">
    <location>
        <begin position="272"/>
        <end position="284"/>
    </location>
</feature>
<gene>
    <name evidence="2" type="ORF">R3P38DRAFT_3101410</name>
</gene>
<evidence type="ECO:0000313" key="3">
    <source>
        <dbReference type="Proteomes" id="UP001362999"/>
    </source>
</evidence>
<proteinExistence type="predicted"/>
<feature type="region of interest" description="Disordered" evidence="1">
    <location>
        <begin position="220"/>
        <end position="317"/>
    </location>
</feature>
<accession>A0AAV9ZMA5</accession>
<feature type="compositionally biased region" description="Basic and acidic residues" evidence="1">
    <location>
        <begin position="285"/>
        <end position="294"/>
    </location>
</feature>
<feature type="compositionally biased region" description="Basic residues" evidence="1">
    <location>
        <begin position="248"/>
        <end position="262"/>
    </location>
</feature>
<evidence type="ECO:0000313" key="2">
    <source>
        <dbReference type="EMBL" id="KAK6987488.1"/>
    </source>
</evidence>
<evidence type="ECO:0000256" key="1">
    <source>
        <dbReference type="SAM" id="MobiDB-lite"/>
    </source>
</evidence>
<dbReference type="EMBL" id="JAWWNJ010000131">
    <property type="protein sequence ID" value="KAK6987488.1"/>
    <property type="molecule type" value="Genomic_DNA"/>
</dbReference>
<name>A0AAV9ZMA5_9AGAR</name>
<feature type="region of interest" description="Disordered" evidence="1">
    <location>
        <begin position="121"/>
        <end position="175"/>
    </location>
</feature>
<feature type="compositionally biased region" description="Low complexity" evidence="1">
    <location>
        <begin position="126"/>
        <end position="145"/>
    </location>
</feature>
<organism evidence="2 3">
    <name type="scientific">Favolaschia claudopus</name>
    <dbReference type="NCBI Taxonomy" id="2862362"/>
    <lineage>
        <taxon>Eukaryota</taxon>
        <taxon>Fungi</taxon>
        <taxon>Dikarya</taxon>
        <taxon>Basidiomycota</taxon>
        <taxon>Agaricomycotina</taxon>
        <taxon>Agaricomycetes</taxon>
        <taxon>Agaricomycetidae</taxon>
        <taxon>Agaricales</taxon>
        <taxon>Marasmiineae</taxon>
        <taxon>Mycenaceae</taxon>
        <taxon>Favolaschia</taxon>
    </lineage>
</organism>
<comment type="caution">
    <text evidence="2">The sequence shown here is derived from an EMBL/GenBank/DDBJ whole genome shotgun (WGS) entry which is preliminary data.</text>
</comment>
<feature type="compositionally biased region" description="Polar residues" evidence="1">
    <location>
        <begin position="159"/>
        <end position="175"/>
    </location>
</feature>
<reference evidence="2 3" key="1">
    <citation type="journal article" date="2024" name="J Genomics">
        <title>Draft genome sequencing and assembly of Favolaschia claudopus CIRM-BRFM 2984 isolated from oak limbs.</title>
        <authorList>
            <person name="Navarro D."/>
            <person name="Drula E."/>
            <person name="Chaduli D."/>
            <person name="Cazenave R."/>
            <person name="Ahrendt S."/>
            <person name="Wang J."/>
            <person name="Lipzen A."/>
            <person name="Daum C."/>
            <person name="Barry K."/>
            <person name="Grigoriev I.V."/>
            <person name="Favel A."/>
            <person name="Rosso M.N."/>
            <person name="Martin F."/>
        </authorList>
    </citation>
    <scope>NUCLEOTIDE SEQUENCE [LARGE SCALE GENOMIC DNA]</scope>
    <source>
        <strain evidence="2 3">CIRM-BRFM 2984</strain>
    </source>
</reference>
<dbReference type="Proteomes" id="UP001362999">
    <property type="component" value="Unassembled WGS sequence"/>
</dbReference>
<sequence>MDRDIPPELSFSAEEFSAIENICSNILNAAYCMKDDPSFFDDFLEPAVEQLRTTVARFAYTNGQRDAEKDSFKEGKREGMRVGMDLGLKKAAIDHEEDLGKERVWGYDVGFALACEIERSRRSAEARSPSPSSPLPSVTPTTTQTIAVDFDAPDVRSPFPSTTEPVNSVSDTHMTDLSSSFDLPSIVGTDVPPPLDSLPPSSIAENEAAADIDSANLENRHAHSAPSPPFVRDFSDLRSSDGSPFSSLRRRHRRFRCPRRPSSRVPRPSPPQTFVLNIYSTSKTARADSRDRRPSPAAPHTPSSTSVDPPSLAWDHDPRLRDLSRALTALGWVRPG</sequence>
<keyword evidence="3" id="KW-1185">Reference proteome</keyword>
<protein>
    <submittedName>
        <fullName evidence="2">Uncharacterized protein</fullName>
    </submittedName>
</protein>
<dbReference type="AlphaFoldDB" id="A0AAV9ZMA5"/>